<protein>
    <recommendedName>
        <fullName evidence="5">CBM-cenC domain-containing protein</fullName>
    </recommendedName>
</protein>
<proteinExistence type="predicted"/>
<feature type="region of interest" description="Disordered" evidence="1">
    <location>
        <begin position="181"/>
        <end position="201"/>
    </location>
</feature>
<dbReference type="AlphaFoldDB" id="I0IBN2"/>
<dbReference type="Gene3D" id="2.60.120.260">
    <property type="entry name" value="Galactose-binding domain-like"/>
    <property type="match status" value="1"/>
</dbReference>
<sequence length="694" mass="74260">MVLLSRRILPLLVLAACSLAPAARPAAAASLANASLEAGTAGWGLETQAGAEATLRLDPEGGPDGKPALVIDVTKVTDKAWHVQLMNYAGSPVEDGVRYTLTFSSKADGPLNVFTTLQEDGGGYANATEPKGLDFSSRWESERVTLTGKGDHAKTRYVLGNLGKRVQTIRLSDFALVGPGEAATPAASTPPAGGAPAAAPATGDAAALEARASAAARREKLGSVVQFNPRPAQEVLGWGGHVVGNEYWDTSTPDLVDVPAALEAYYRDLGLTFVRLNVHWDAKVTGGTPSPAYAAMRDRLRAAQSHGIDDYILSCWSAPTSMKTGKGNKGYFDANENRRYDPGEPLSLLPEENEDAFIDWYVGVVRQLDDDGLGLPLNVSVQNEPDQLAAHENTLMTPEQWARLTVKMRAALDAAGLQAVGILGPDTNYTNAMATQWEVRGGTAVGFDPDETFGEGFLGGIGFTRLDENPKLDAALAGYAFHSYAQHHLPALQVGLARHPKPLWQTENSDAGGNDDFSWALFQFRHFLSDLVDVPNHYWAHWIKPRVGTEPSKWGMVMVDPDTQEVTPSKKHVAFSALWSKVRPGWRVHPMRTNDPDLRANGAGQDGWVNVDLLGFTSPDGAESVVALVNPTRGPKSLTLVGLDASEFQLRSTDADRDDALLAGGAVDRGSLRVELPPFSINLLHATGGLGDTN</sequence>
<organism evidence="3 4">
    <name type="scientific">Phycisphaera mikurensis (strain NBRC 102666 / KCTC 22515 / FYK2301M01)</name>
    <dbReference type="NCBI Taxonomy" id="1142394"/>
    <lineage>
        <taxon>Bacteria</taxon>
        <taxon>Pseudomonadati</taxon>
        <taxon>Planctomycetota</taxon>
        <taxon>Phycisphaerae</taxon>
        <taxon>Phycisphaerales</taxon>
        <taxon>Phycisphaeraceae</taxon>
        <taxon>Phycisphaera</taxon>
    </lineage>
</organism>
<dbReference type="HOGENOM" id="CLU_396834_0_0_0"/>
<name>I0IBN2_PHYMF</name>
<feature type="chain" id="PRO_5003629597" description="CBM-cenC domain-containing protein" evidence="2">
    <location>
        <begin position="23"/>
        <end position="694"/>
    </location>
</feature>
<keyword evidence="2" id="KW-0732">Signal</keyword>
<evidence type="ECO:0000313" key="4">
    <source>
        <dbReference type="Proteomes" id="UP000007881"/>
    </source>
</evidence>
<dbReference type="OrthoDB" id="9806701at2"/>
<evidence type="ECO:0000256" key="1">
    <source>
        <dbReference type="SAM" id="MobiDB-lite"/>
    </source>
</evidence>
<gene>
    <name evidence="3" type="ordered locus">PSMK_05110</name>
</gene>
<evidence type="ECO:0008006" key="5">
    <source>
        <dbReference type="Google" id="ProtNLM"/>
    </source>
</evidence>
<reference evidence="3 4" key="1">
    <citation type="submission" date="2012-02" db="EMBL/GenBank/DDBJ databases">
        <title>Complete genome sequence of Phycisphaera mikurensis NBRC 102666.</title>
        <authorList>
            <person name="Ankai A."/>
            <person name="Hosoyama A."/>
            <person name="Terui Y."/>
            <person name="Sekine M."/>
            <person name="Fukai R."/>
            <person name="Kato Y."/>
            <person name="Nakamura S."/>
            <person name="Yamada-Narita S."/>
            <person name="Kawakoshi A."/>
            <person name="Fukunaga Y."/>
            <person name="Yamazaki S."/>
            <person name="Fujita N."/>
        </authorList>
    </citation>
    <scope>NUCLEOTIDE SEQUENCE [LARGE SCALE GENOMIC DNA]</scope>
    <source>
        <strain evidence="4">NBRC 102666 / KCTC 22515 / FYK2301M01</strain>
    </source>
</reference>
<dbReference type="SUPFAM" id="SSF51445">
    <property type="entry name" value="(Trans)glycosidases"/>
    <property type="match status" value="1"/>
</dbReference>
<dbReference type="EMBL" id="AP012338">
    <property type="protein sequence ID" value="BAM02670.1"/>
    <property type="molecule type" value="Genomic_DNA"/>
</dbReference>
<keyword evidence="4" id="KW-1185">Reference proteome</keyword>
<dbReference type="Gene3D" id="3.20.20.80">
    <property type="entry name" value="Glycosidases"/>
    <property type="match status" value="1"/>
</dbReference>
<dbReference type="InterPro" id="IPR008979">
    <property type="entry name" value="Galactose-bd-like_sf"/>
</dbReference>
<evidence type="ECO:0000256" key="2">
    <source>
        <dbReference type="SAM" id="SignalP"/>
    </source>
</evidence>
<accession>I0IBN2</accession>
<dbReference type="Proteomes" id="UP000007881">
    <property type="component" value="Chromosome"/>
</dbReference>
<dbReference type="InterPro" id="IPR017853">
    <property type="entry name" value="GH"/>
</dbReference>
<dbReference type="KEGG" id="phm:PSMK_05110"/>
<evidence type="ECO:0000313" key="3">
    <source>
        <dbReference type="EMBL" id="BAM02670.1"/>
    </source>
</evidence>
<feature type="signal peptide" evidence="2">
    <location>
        <begin position="1"/>
        <end position="22"/>
    </location>
</feature>
<dbReference type="SUPFAM" id="SSF49785">
    <property type="entry name" value="Galactose-binding domain-like"/>
    <property type="match status" value="1"/>
</dbReference>
<dbReference type="RefSeq" id="WP_014435890.1">
    <property type="nucleotide sequence ID" value="NC_017080.1"/>
</dbReference>
<dbReference type="eggNOG" id="COG5520">
    <property type="taxonomic scope" value="Bacteria"/>
</dbReference>